<dbReference type="PANTHER" id="PTHR30250">
    <property type="entry name" value="PST FAMILY PREDICTED COLANIC ACID TRANSPORTER"/>
    <property type="match status" value="1"/>
</dbReference>
<organism evidence="8 9">
    <name type="scientific">Paramagnetospirillum magnetotacticum MS-1</name>
    <dbReference type="NCBI Taxonomy" id="272627"/>
    <lineage>
        <taxon>Bacteria</taxon>
        <taxon>Pseudomonadati</taxon>
        <taxon>Pseudomonadota</taxon>
        <taxon>Alphaproteobacteria</taxon>
        <taxon>Rhodospirillales</taxon>
        <taxon>Magnetospirillaceae</taxon>
        <taxon>Paramagnetospirillum</taxon>
    </lineage>
</organism>
<keyword evidence="6 7" id="KW-0472">Membrane</keyword>
<dbReference type="Pfam" id="PF13440">
    <property type="entry name" value="Polysacc_synt_3"/>
    <property type="match status" value="1"/>
</dbReference>
<feature type="transmembrane region" description="Helical" evidence="7">
    <location>
        <begin position="350"/>
        <end position="371"/>
    </location>
</feature>
<feature type="transmembrane region" description="Helical" evidence="7">
    <location>
        <begin position="173"/>
        <end position="192"/>
    </location>
</feature>
<dbReference type="GO" id="GO:0005886">
    <property type="term" value="C:plasma membrane"/>
    <property type="evidence" value="ECO:0007669"/>
    <property type="project" value="UniProtKB-SubCell"/>
</dbReference>
<reference evidence="8 9" key="1">
    <citation type="submission" date="2015-01" db="EMBL/GenBank/DDBJ databases">
        <title>Genome Sequence of Magnetospirillum magnetotacticum Strain MS-1.</title>
        <authorList>
            <person name="Marinov G.K."/>
            <person name="Smalley M.D."/>
            <person name="DeSalvo G."/>
        </authorList>
    </citation>
    <scope>NUCLEOTIDE SEQUENCE [LARGE SCALE GENOMIC DNA]</scope>
    <source>
        <strain evidence="8 9">MS-1</strain>
    </source>
</reference>
<keyword evidence="4 7" id="KW-0812">Transmembrane</keyword>
<gene>
    <name evidence="8" type="ORF">CCC_00884</name>
</gene>
<evidence type="ECO:0000256" key="5">
    <source>
        <dbReference type="ARBA" id="ARBA00022989"/>
    </source>
</evidence>
<dbReference type="OrthoDB" id="7355757at2"/>
<comment type="similarity">
    <text evidence="2">Belongs to the polysaccharide synthase family.</text>
</comment>
<keyword evidence="3" id="KW-1003">Cell membrane</keyword>
<evidence type="ECO:0000256" key="2">
    <source>
        <dbReference type="ARBA" id="ARBA00007430"/>
    </source>
</evidence>
<evidence type="ECO:0000256" key="1">
    <source>
        <dbReference type="ARBA" id="ARBA00004651"/>
    </source>
</evidence>
<feature type="transmembrane region" description="Helical" evidence="7">
    <location>
        <begin position="12"/>
        <end position="32"/>
    </location>
</feature>
<feature type="transmembrane region" description="Helical" evidence="7">
    <location>
        <begin position="82"/>
        <end position="102"/>
    </location>
</feature>
<keyword evidence="5 7" id="KW-1133">Transmembrane helix</keyword>
<dbReference type="InterPro" id="IPR050833">
    <property type="entry name" value="Poly_Biosynth_Transport"/>
</dbReference>
<feature type="transmembrane region" description="Helical" evidence="7">
    <location>
        <begin position="315"/>
        <end position="338"/>
    </location>
</feature>
<evidence type="ECO:0000256" key="6">
    <source>
        <dbReference type="ARBA" id="ARBA00023136"/>
    </source>
</evidence>
<protein>
    <submittedName>
        <fullName evidence="8">Lipopolysaccharide biosynthesis protein WzxC</fullName>
    </submittedName>
</protein>
<feature type="transmembrane region" description="Helical" evidence="7">
    <location>
        <begin position="377"/>
        <end position="400"/>
    </location>
</feature>
<evidence type="ECO:0000313" key="8">
    <source>
        <dbReference type="EMBL" id="KIL97823.1"/>
    </source>
</evidence>
<comment type="caution">
    <text evidence="8">The sequence shown here is derived from an EMBL/GenBank/DDBJ whole genome shotgun (WGS) entry which is preliminary data.</text>
</comment>
<evidence type="ECO:0000256" key="4">
    <source>
        <dbReference type="ARBA" id="ARBA00022692"/>
    </source>
</evidence>
<dbReference type="STRING" id="272627.CCC_00884"/>
<comment type="subcellular location">
    <subcellularLocation>
        <location evidence="1">Cell membrane</location>
        <topology evidence="1">Multi-pass membrane protein</topology>
    </subcellularLocation>
</comment>
<accession>A0A0C2YRR4</accession>
<keyword evidence="9" id="KW-1185">Reference proteome</keyword>
<dbReference type="Proteomes" id="UP000031971">
    <property type="component" value="Unassembled WGS sequence"/>
</dbReference>
<evidence type="ECO:0000313" key="9">
    <source>
        <dbReference type="Proteomes" id="UP000031971"/>
    </source>
</evidence>
<name>A0A0C2YRR4_PARME</name>
<evidence type="ECO:0000256" key="7">
    <source>
        <dbReference type="SAM" id="Phobius"/>
    </source>
</evidence>
<proteinExistence type="inferred from homology"/>
<dbReference type="EMBL" id="JXSL01000030">
    <property type="protein sequence ID" value="KIL97823.1"/>
    <property type="molecule type" value="Genomic_DNA"/>
</dbReference>
<dbReference type="PANTHER" id="PTHR30250:SF10">
    <property type="entry name" value="LIPOPOLYSACCHARIDE BIOSYNTHESIS PROTEIN WZXC"/>
    <property type="match status" value="1"/>
</dbReference>
<dbReference type="AlphaFoldDB" id="A0A0C2YRR4"/>
<feature type="transmembrane region" description="Helical" evidence="7">
    <location>
        <begin position="44"/>
        <end position="62"/>
    </location>
</feature>
<dbReference type="RefSeq" id="WP_009870450.1">
    <property type="nucleotide sequence ID" value="NZ_JXSL01000030.1"/>
</dbReference>
<evidence type="ECO:0000256" key="3">
    <source>
        <dbReference type="ARBA" id="ARBA00022475"/>
    </source>
</evidence>
<feature type="transmembrane region" description="Helical" evidence="7">
    <location>
        <begin position="284"/>
        <end position="303"/>
    </location>
</feature>
<feature type="transmembrane region" description="Helical" evidence="7">
    <location>
        <begin position="225"/>
        <end position="243"/>
    </location>
</feature>
<sequence>MAGLRQLSLSGAYLVGGTIIQALIAFAANLVLVRHLDPADFGRFAVVQAGAGLVLSLISLRVGTQVLGAPEAEMTLEVRRRLFSVLGIETLAAGLITVLWLATNDVWHWSDLLLVAAVLIVHWSTHDRTFFERSMRYGLLALIETGTSVAGHVLAIALVLGGAGVATIYIRELFIALAGLAVLGGMGTLSFYRPHWPSWMEWRQVLRNVRGIWLDSVLEGSFQRLVLLVVSAVGGLTGAGLFYQANRLAVVPQQFLQPVTSRVLFTWLARQDDESVRRAGCRKALLLLALPLGVAALVVWLWADPLVPMIFGPAWAPAAAILAALVGVILAVLPFEVLRSYAVAARRVRLLLVARLVQYAAFLLPLAPFWWSGAWEVQPVAWALSASCVAAFLALAVLVLRRRG</sequence>
<feature type="transmembrane region" description="Helical" evidence="7">
    <location>
        <begin position="137"/>
        <end position="161"/>
    </location>
</feature>